<organism evidence="1 2">
    <name type="scientific">Heligmosomoides polygyrus</name>
    <name type="common">Parasitic roundworm</name>
    <dbReference type="NCBI Taxonomy" id="6339"/>
    <lineage>
        <taxon>Eukaryota</taxon>
        <taxon>Metazoa</taxon>
        <taxon>Ecdysozoa</taxon>
        <taxon>Nematoda</taxon>
        <taxon>Chromadorea</taxon>
        <taxon>Rhabditida</taxon>
        <taxon>Rhabditina</taxon>
        <taxon>Rhabditomorpha</taxon>
        <taxon>Strongyloidea</taxon>
        <taxon>Heligmosomidae</taxon>
        <taxon>Heligmosomoides</taxon>
    </lineage>
</organism>
<reference evidence="2" key="1">
    <citation type="submission" date="2019-09" db="UniProtKB">
        <authorList>
            <consortium name="WormBaseParasite"/>
        </authorList>
    </citation>
    <scope>IDENTIFICATION</scope>
</reference>
<dbReference type="WBParaSite" id="HPBE_0002032501-mRNA-1">
    <property type="protein sequence ID" value="HPBE_0002032501-mRNA-1"/>
    <property type="gene ID" value="HPBE_0002032501"/>
</dbReference>
<accession>A0A183GDJ9</accession>
<keyword evidence="1" id="KW-1185">Reference proteome</keyword>
<dbReference type="AlphaFoldDB" id="A0A183GDJ9"/>
<protein>
    <submittedName>
        <fullName evidence="2">FAST_1 domain-containing protein</fullName>
    </submittedName>
</protein>
<sequence length="179" mass="20099">LISDALQLFFKRHRAALSVRQLVTLAASCAKLNFFDARVQRRIAKDLLVDVNNVQNWSDVSSLVNSFSRLRVGEMSAWNALATWVNNHVDEAPLEALSIIIAGMARNGVEVPALKLAKQVRRESASSQTVWLSVVQSLAYFQALTPQLAESVLNKDFVSQLMQSSPYVSLWDDFYEEKQ</sequence>
<name>A0A183GDJ9_HELPZ</name>
<evidence type="ECO:0000313" key="1">
    <source>
        <dbReference type="Proteomes" id="UP000050761"/>
    </source>
</evidence>
<proteinExistence type="predicted"/>
<dbReference type="Proteomes" id="UP000050761">
    <property type="component" value="Unassembled WGS sequence"/>
</dbReference>
<evidence type="ECO:0000313" key="2">
    <source>
        <dbReference type="WBParaSite" id="HPBE_0002032501-mRNA-1"/>
    </source>
</evidence>